<dbReference type="PROSITE" id="PS00217">
    <property type="entry name" value="SUGAR_TRANSPORT_2"/>
    <property type="match status" value="1"/>
</dbReference>
<feature type="transmembrane region" description="Helical" evidence="8">
    <location>
        <begin position="355"/>
        <end position="379"/>
    </location>
</feature>
<dbReference type="InterPro" id="IPR020846">
    <property type="entry name" value="MFS_dom"/>
</dbReference>
<dbReference type="GO" id="GO:0022857">
    <property type="term" value="F:transmembrane transporter activity"/>
    <property type="evidence" value="ECO:0007669"/>
    <property type="project" value="InterPro"/>
</dbReference>
<feature type="transmembrane region" description="Helical" evidence="8">
    <location>
        <begin position="255"/>
        <end position="278"/>
    </location>
</feature>
<reference evidence="10" key="1">
    <citation type="submission" date="2015-01" db="EMBL/GenBank/DDBJ databases">
        <title>Transcriptome Assembly of Fopius arisanus.</title>
        <authorList>
            <person name="Geib S."/>
        </authorList>
    </citation>
    <scope>NUCLEOTIDE SEQUENCE</scope>
</reference>
<evidence type="ECO:0000256" key="6">
    <source>
        <dbReference type="ARBA" id="ARBA00022989"/>
    </source>
</evidence>
<gene>
    <name evidence="10" type="primary">Tret1_8</name>
    <name evidence="10" type="ORF">g.24944</name>
</gene>
<feature type="transmembrane region" description="Helical" evidence="8">
    <location>
        <begin position="290"/>
        <end position="311"/>
    </location>
</feature>
<organism evidence="10">
    <name type="scientific">Fopius arisanus</name>
    <dbReference type="NCBI Taxonomy" id="64838"/>
    <lineage>
        <taxon>Eukaryota</taxon>
        <taxon>Metazoa</taxon>
        <taxon>Ecdysozoa</taxon>
        <taxon>Arthropoda</taxon>
        <taxon>Hexapoda</taxon>
        <taxon>Insecta</taxon>
        <taxon>Pterygota</taxon>
        <taxon>Neoptera</taxon>
        <taxon>Endopterygota</taxon>
        <taxon>Hymenoptera</taxon>
        <taxon>Apocrita</taxon>
        <taxon>Ichneumonoidea</taxon>
        <taxon>Braconidae</taxon>
        <taxon>Opiinae</taxon>
        <taxon>Fopius</taxon>
    </lineage>
</organism>
<feature type="domain" description="Major facilitator superfamily (MFS) profile" evidence="9">
    <location>
        <begin position="24"/>
        <end position="446"/>
    </location>
</feature>
<keyword evidence="4" id="KW-0762">Sugar transport</keyword>
<evidence type="ECO:0000256" key="3">
    <source>
        <dbReference type="ARBA" id="ARBA00022475"/>
    </source>
</evidence>
<feature type="transmembrane region" description="Helical" evidence="8">
    <location>
        <begin position="391"/>
        <end position="411"/>
    </location>
</feature>
<dbReference type="FunFam" id="1.20.1250.20:FF:000218">
    <property type="entry name" value="facilitated trehalose transporter Tret1"/>
    <property type="match status" value="1"/>
</dbReference>
<feature type="transmembrane region" description="Helical" evidence="8">
    <location>
        <begin position="174"/>
        <end position="192"/>
    </location>
</feature>
<keyword evidence="7 8" id="KW-0472">Membrane</keyword>
<dbReference type="PANTHER" id="PTHR48021">
    <property type="match status" value="1"/>
</dbReference>
<dbReference type="PANTHER" id="PTHR48021:SF1">
    <property type="entry name" value="GH07001P-RELATED"/>
    <property type="match status" value="1"/>
</dbReference>
<dbReference type="InterPro" id="IPR036259">
    <property type="entry name" value="MFS_trans_sf"/>
</dbReference>
<dbReference type="Gene3D" id="1.20.1250.20">
    <property type="entry name" value="MFS general substrate transporter like domains"/>
    <property type="match status" value="1"/>
</dbReference>
<protein>
    <submittedName>
        <fullName evidence="10">Tret1_8 protein</fullName>
    </submittedName>
</protein>
<feature type="transmembrane region" description="Helical" evidence="8">
    <location>
        <begin position="89"/>
        <end position="106"/>
    </location>
</feature>
<dbReference type="AlphaFoldDB" id="A0A0C9QZI0"/>
<evidence type="ECO:0000256" key="5">
    <source>
        <dbReference type="ARBA" id="ARBA00022692"/>
    </source>
</evidence>
<dbReference type="GO" id="GO:0005886">
    <property type="term" value="C:plasma membrane"/>
    <property type="evidence" value="ECO:0007669"/>
    <property type="project" value="UniProtKB-SubCell"/>
</dbReference>
<comment type="subcellular location">
    <subcellularLocation>
        <location evidence="1">Cell membrane</location>
        <topology evidence="1">Multi-pass membrane protein</topology>
    </subcellularLocation>
</comment>
<evidence type="ECO:0000256" key="4">
    <source>
        <dbReference type="ARBA" id="ARBA00022597"/>
    </source>
</evidence>
<feature type="transmembrane region" description="Helical" evidence="8">
    <location>
        <begin position="112"/>
        <end position="135"/>
    </location>
</feature>
<keyword evidence="2" id="KW-0813">Transport</keyword>
<keyword evidence="3" id="KW-1003">Cell membrane</keyword>
<evidence type="ECO:0000256" key="7">
    <source>
        <dbReference type="ARBA" id="ARBA00023136"/>
    </source>
</evidence>
<dbReference type="InterPro" id="IPR005829">
    <property type="entry name" value="Sugar_transporter_CS"/>
</dbReference>
<evidence type="ECO:0000259" key="9">
    <source>
        <dbReference type="PROSITE" id="PS50850"/>
    </source>
</evidence>
<feature type="transmembrane region" description="Helical" evidence="8">
    <location>
        <begin position="323"/>
        <end position="343"/>
    </location>
</feature>
<dbReference type="EMBL" id="GBYB01006117">
    <property type="protein sequence ID" value="JAG75884.1"/>
    <property type="molecule type" value="Transcribed_RNA"/>
</dbReference>
<feature type="transmembrane region" description="Helical" evidence="8">
    <location>
        <begin position="147"/>
        <end position="168"/>
    </location>
</feature>
<evidence type="ECO:0000256" key="8">
    <source>
        <dbReference type="SAM" id="Phobius"/>
    </source>
</evidence>
<evidence type="ECO:0000313" key="10">
    <source>
        <dbReference type="EMBL" id="JAG75884.1"/>
    </source>
</evidence>
<dbReference type="PROSITE" id="PS50850">
    <property type="entry name" value="MFS"/>
    <property type="match status" value="1"/>
</dbReference>
<dbReference type="InterPro" id="IPR005828">
    <property type="entry name" value="MFS_sugar_transport-like"/>
</dbReference>
<sequence length="476" mass="52384">MTSAKITIAPNPKVWPQWLAASIIHILAVLSGLIGGWTSPYLAKLTRGTESLTITNDEASWIASLSHSSQPLGSTIAAALIYKFGAKNAVLLGGVPYALVWCCFLIDESVPWIYASKVFSGVAFGMFAGSFPLYIGEIANPNIRGALIGLVSEGKAIGYLLGTLLGAYLNMETFAIISLILTAIFLLSFSLFPNSPHHLIKRNRIEEAGESLKWYNRQDDVTGELEELSGYMKKSQELTLIESFRSLSKPLNRKTFFTIVSIHVFIHFSGIYTIPMYLEILLTTLKTDVIAPSLVVVCVAVVAIPSGLISIYTNDQFGRRTMLAVSSLGASVNFALIGVNFLLVKRGYDSSCLQWLVIFEIMMYAFFVHIGLAQIPSCLLGEIFSPELKEIGSCIVNILCAFAAFVASRSYQLLLDVTSEEFMFFFYAVLILMIFLYTMAVVPETKGKSLQEIQEILKEKSEWIPSGPSKKSESSE</sequence>
<keyword evidence="5 8" id="KW-0812">Transmembrane</keyword>
<accession>A0A0C9QZI0</accession>
<evidence type="ECO:0000256" key="1">
    <source>
        <dbReference type="ARBA" id="ARBA00004651"/>
    </source>
</evidence>
<feature type="transmembrane region" description="Helical" evidence="8">
    <location>
        <begin position="18"/>
        <end position="37"/>
    </location>
</feature>
<dbReference type="Pfam" id="PF00083">
    <property type="entry name" value="Sugar_tr"/>
    <property type="match status" value="1"/>
</dbReference>
<evidence type="ECO:0000256" key="2">
    <source>
        <dbReference type="ARBA" id="ARBA00022448"/>
    </source>
</evidence>
<dbReference type="InterPro" id="IPR050549">
    <property type="entry name" value="MFS_Trehalose_Transporter"/>
</dbReference>
<name>A0A0C9QZI0_9HYME</name>
<feature type="transmembrane region" description="Helical" evidence="8">
    <location>
        <begin position="423"/>
        <end position="442"/>
    </location>
</feature>
<proteinExistence type="predicted"/>
<keyword evidence="6 8" id="KW-1133">Transmembrane helix</keyword>
<dbReference type="SUPFAM" id="SSF103473">
    <property type="entry name" value="MFS general substrate transporter"/>
    <property type="match status" value="1"/>
</dbReference>